<reference evidence="2 3" key="1">
    <citation type="submission" date="2019-05" db="EMBL/GenBank/DDBJ databases">
        <authorList>
            <person name="Pankratov T."/>
            <person name="Grouzdev D."/>
        </authorList>
    </citation>
    <scope>NUCLEOTIDE SEQUENCE [LARGE SCALE GENOMIC DNA]</scope>
    <source>
        <strain evidence="2 3">KEBCLARHB70R</strain>
    </source>
</reference>
<evidence type="ECO:0000256" key="1">
    <source>
        <dbReference type="SAM" id="MobiDB-lite"/>
    </source>
</evidence>
<comment type="caution">
    <text evidence="2">The sequence shown here is derived from an EMBL/GenBank/DDBJ whole genome shotgun (WGS) entry which is preliminary data.</text>
</comment>
<proteinExistence type="predicted"/>
<organism evidence="2 3">
    <name type="scientific">Lichenicoccus roseus</name>
    <dbReference type="NCBI Taxonomy" id="2683649"/>
    <lineage>
        <taxon>Bacteria</taxon>
        <taxon>Pseudomonadati</taxon>
        <taxon>Pseudomonadota</taxon>
        <taxon>Alphaproteobacteria</taxon>
        <taxon>Acetobacterales</taxon>
        <taxon>Acetobacteraceae</taxon>
        <taxon>Lichenicoccus</taxon>
    </lineage>
</organism>
<keyword evidence="3" id="KW-1185">Reference proteome</keyword>
<dbReference type="OrthoDB" id="7274058at2"/>
<evidence type="ECO:0000313" key="3">
    <source>
        <dbReference type="Proteomes" id="UP000305654"/>
    </source>
</evidence>
<accession>A0A5R9J5G7</accession>
<dbReference type="AlphaFoldDB" id="A0A5R9J5G7"/>
<evidence type="ECO:0000313" key="2">
    <source>
        <dbReference type="EMBL" id="TLU70861.1"/>
    </source>
</evidence>
<feature type="region of interest" description="Disordered" evidence="1">
    <location>
        <begin position="59"/>
        <end position="79"/>
    </location>
</feature>
<dbReference type="EMBL" id="VCDI01000010">
    <property type="protein sequence ID" value="TLU70861.1"/>
    <property type="molecule type" value="Genomic_DNA"/>
</dbReference>
<protein>
    <submittedName>
        <fullName evidence="2">Uncharacterized protein</fullName>
    </submittedName>
</protein>
<name>A0A5R9J5G7_9PROT</name>
<dbReference type="RefSeq" id="WP_138327802.1">
    <property type="nucleotide sequence ID" value="NZ_VCDI01000010.1"/>
</dbReference>
<sequence length="79" mass="9126">MSEDDKLDLRPASNEEIEQSLSFALRYDGRKRVRHADDAMARITAERLVQHLERSGYVLMKRPDASAPSTTRHRHPHSD</sequence>
<dbReference type="Proteomes" id="UP000305654">
    <property type="component" value="Unassembled WGS sequence"/>
</dbReference>
<gene>
    <name evidence="2" type="ORF">FE263_19950</name>
</gene>